<evidence type="ECO:0000256" key="5">
    <source>
        <dbReference type="ARBA" id="ARBA00022438"/>
    </source>
</evidence>
<dbReference type="GO" id="GO:0004177">
    <property type="term" value="F:aminopeptidase activity"/>
    <property type="evidence" value="ECO:0007669"/>
    <property type="project" value="UniProtKB-KW"/>
</dbReference>
<dbReference type="SUPFAM" id="SSF144052">
    <property type="entry name" value="Thermophilic metalloprotease-like"/>
    <property type="match status" value="1"/>
</dbReference>
<reference evidence="10 11" key="1">
    <citation type="submission" date="2018-06" db="EMBL/GenBank/DDBJ databases">
        <title>Genomic Encyclopedia of Type Strains, Phase IV (KMG-IV): sequencing the most valuable type-strain genomes for metagenomic binning, comparative biology and taxonomic classification.</title>
        <authorList>
            <person name="Goeker M."/>
        </authorList>
    </citation>
    <scope>NUCLEOTIDE SEQUENCE [LARGE SCALE GENOMIC DNA]</scope>
    <source>
        <strain evidence="10 11">DSM 15140</strain>
    </source>
</reference>
<dbReference type="PRINTS" id="PR00919">
    <property type="entry name" value="THERMOPTASE"/>
</dbReference>
<dbReference type="OrthoDB" id="9803993at2"/>
<gene>
    <name evidence="10" type="ORF">DES48_108146</name>
</gene>
<evidence type="ECO:0000256" key="1">
    <source>
        <dbReference type="ARBA" id="ARBA00001941"/>
    </source>
</evidence>
<dbReference type="EMBL" id="QNRI01000008">
    <property type="protein sequence ID" value="RBO95433.1"/>
    <property type="molecule type" value="Genomic_DNA"/>
</dbReference>
<dbReference type="Pfam" id="PF02073">
    <property type="entry name" value="Peptidase_M29"/>
    <property type="match status" value="1"/>
</dbReference>
<keyword evidence="9" id="KW-0482">Metalloprotease</keyword>
<keyword evidence="11" id="KW-1185">Reference proteome</keyword>
<evidence type="ECO:0000256" key="3">
    <source>
        <dbReference type="ARBA" id="ARBA00001947"/>
    </source>
</evidence>
<evidence type="ECO:0000256" key="8">
    <source>
        <dbReference type="ARBA" id="ARBA00022801"/>
    </source>
</evidence>
<dbReference type="GO" id="GO:0008237">
    <property type="term" value="F:metallopeptidase activity"/>
    <property type="evidence" value="ECO:0007669"/>
    <property type="project" value="UniProtKB-KW"/>
</dbReference>
<dbReference type="Proteomes" id="UP000252254">
    <property type="component" value="Unassembled WGS sequence"/>
</dbReference>
<dbReference type="GO" id="GO:0006508">
    <property type="term" value="P:proteolysis"/>
    <property type="evidence" value="ECO:0007669"/>
    <property type="project" value="UniProtKB-KW"/>
</dbReference>
<evidence type="ECO:0000256" key="9">
    <source>
        <dbReference type="ARBA" id="ARBA00023049"/>
    </source>
</evidence>
<dbReference type="GO" id="GO:0046872">
    <property type="term" value="F:metal ion binding"/>
    <property type="evidence" value="ECO:0007669"/>
    <property type="project" value="UniProtKB-KW"/>
</dbReference>
<dbReference type="AlphaFoldDB" id="A0A366DZD7"/>
<comment type="similarity">
    <text evidence="4">Belongs to the peptidase M29 family.</text>
</comment>
<name>A0A366DZD7_9BACI</name>
<comment type="cofactor">
    <cofactor evidence="3">
        <name>Zn(2+)</name>
        <dbReference type="ChEBI" id="CHEBI:29105"/>
    </cofactor>
</comment>
<evidence type="ECO:0000313" key="10">
    <source>
        <dbReference type="EMBL" id="RBO95433.1"/>
    </source>
</evidence>
<sequence length="369" mass="41733">MRDPRLNELAKLLLTHSLSITEGEKVEVVGSYNAKPLMKELLHEIHTMGAHPFLNIFDDELKRLEAGEAKEEKFQLMNKWNMARYQDIDAFVQIVGEENDAEMIDVAPEQWQMGGRILKPSNDFLIDNRKWVLLNYPTYGAAQKARMSYDKYFDYLIDVCTVDYKKMEKAQQPLKELMDRTDKVRITAEGTDLTFSIKDIGSVMCAGERNIPDGEVYTAPVKDSVNGTITYNTPCPYQGITFNNVALTFENGKIVNATADKTEELNKILDTDDGARFVGEFALGLNPKITEPMGDILFDEKITGSLHFTPGEAYEDADNGNESAVHWDMVLIQRPEYGGGEIYFDDVLIRKDGLFVMEELKGLNPDQLA</sequence>
<evidence type="ECO:0000256" key="7">
    <source>
        <dbReference type="ARBA" id="ARBA00022723"/>
    </source>
</evidence>
<proteinExistence type="inferred from homology"/>
<accession>A0A366DZD7</accession>
<dbReference type="STRING" id="200904.GCA_900168775_02919"/>
<dbReference type="Gene3D" id="3.40.1830.10">
    <property type="entry name" value="Thermophilic metalloprotease (M29)"/>
    <property type="match status" value="1"/>
</dbReference>
<evidence type="ECO:0000256" key="4">
    <source>
        <dbReference type="ARBA" id="ARBA00008236"/>
    </source>
</evidence>
<dbReference type="PANTHER" id="PTHR34448">
    <property type="entry name" value="AMINOPEPTIDASE"/>
    <property type="match status" value="1"/>
</dbReference>
<evidence type="ECO:0000256" key="6">
    <source>
        <dbReference type="ARBA" id="ARBA00022670"/>
    </source>
</evidence>
<keyword evidence="5 10" id="KW-0031">Aminopeptidase</keyword>
<comment type="cofactor">
    <cofactor evidence="2">
        <name>Mg(2+)</name>
        <dbReference type="ChEBI" id="CHEBI:18420"/>
    </cofactor>
</comment>
<dbReference type="InterPro" id="IPR035097">
    <property type="entry name" value="M29_N-terminal"/>
</dbReference>
<dbReference type="InterPro" id="IPR052170">
    <property type="entry name" value="M29_Exopeptidase"/>
</dbReference>
<dbReference type="PANTHER" id="PTHR34448:SF1">
    <property type="entry name" value="BLL6088 PROTEIN"/>
    <property type="match status" value="1"/>
</dbReference>
<keyword evidence="7" id="KW-0479">Metal-binding</keyword>
<dbReference type="InterPro" id="IPR000787">
    <property type="entry name" value="Peptidase_M29"/>
</dbReference>
<dbReference type="RefSeq" id="WP_113869467.1">
    <property type="nucleotide sequence ID" value="NZ_BAABQN010000015.1"/>
</dbReference>
<protein>
    <submittedName>
        <fullName evidence="10">Aminopeptidase</fullName>
    </submittedName>
</protein>
<keyword evidence="6" id="KW-0645">Protease</keyword>
<evidence type="ECO:0000256" key="2">
    <source>
        <dbReference type="ARBA" id="ARBA00001946"/>
    </source>
</evidence>
<comment type="cofactor">
    <cofactor evidence="1">
        <name>Co(2+)</name>
        <dbReference type="ChEBI" id="CHEBI:48828"/>
    </cofactor>
</comment>
<evidence type="ECO:0000313" key="11">
    <source>
        <dbReference type="Proteomes" id="UP000252254"/>
    </source>
</evidence>
<keyword evidence="8" id="KW-0378">Hydrolase</keyword>
<comment type="caution">
    <text evidence="10">The sequence shown here is derived from an EMBL/GenBank/DDBJ whole genome shotgun (WGS) entry which is preliminary data.</text>
</comment>
<organism evidence="10 11">
    <name type="scientific">Paraliobacillus ryukyuensis</name>
    <dbReference type="NCBI Taxonomy" id="200904"/>
    <lineage>
        <taxon>Bacteria</taxon>
        <taxon>Bacillati</taxon>
        <taxon>Bacillota</taxon>
        <taxon>Bacilli</taxon>
        <taxon>Bacillales</taxon>
        <taxon>Bacillaceae</taxon>
        <taxon>Paraliobacillus</taxon>
    </lineage>
</organism>